<dbReference type="SUPFAM" id="SSF51735">
    <property type="entry name" value="NAD(P)-binding Rossmann-fold domains"/>
    <property type="match status" value="1"/>
</dbReference>
<dbReference type="PANTHER" id="PTHR42901:SF1">
    <property type="entry name" value="ALCOHOL DEHYDROGENASE"/>
    <property type="match status" value="1"/>
</dbReference>
<keyword evidence="2" id="KW-0560">Oxidoreductase</keyword>
<dbReference type="PROSITE" id="PS00061">
    <property type="entry name" value="ADH_SHORT"/>
    <property type="match status" value="1"/>
</dbReference>
<dbReference type="EMBL" id="BSYJ01000006">
    <property type="protein sequence ID" value="GMG88468.1"/>
    <property type="molecule type" value="Genomic_DNA"/>
</dbReference>
<comment type="caution">
    <text evidence="4">The sequence shown here is derived from an EMBL/GenBank/DDBJ whole genome shotgun (WGS) entry which is preliminary data.</text>
</comment>
<dbReference type="NCBIfam" id="NF006509">
    <property type="entry name" value="PRK08945.1"/>
    <property type="match status" value="1"/>
</dbReference>
<comment type="similarity">
    <text evidence="1">Belongs to the short-chain dehydrogenases/reductases (SDR) family.</text>
</comment>
<dbReference type="PRINTS" id="PR00081">
    <property type="entry name" value="GDHRDH"/>
</dbReference>
<evidence type="ECO:0000313" key="4">
    <source>
        <dbReference type="EMBL" id="GMG88468.1"/>
    </source>
</evidence>
<dbReference type="InterPro" id="IPR020904">
    <property type="entry name" value="Sc_DH/Rdtase_CS"/>
</dbReference>
<sequence length="261" mass="27758">MTNDASQYQAPANLLENRIILVTGAGDGIGRTAARTFAAHGATVILLGRTTAKLEAVYDEIVAAGHPQPAIFPMDLESVGEAEFDALAEGIEKEFGALHGLVNNASLLGQRTPIANYRLDVFEKVMRVNVTAMFGLTKALLPLMEKAEDASIIVTGSGVGLKGRAFWGAYAVSKFATEGFMQTLADELDGVSQVRINSINPGATRTNMRAAAFPAENPVTVASPEDIMPTYLYLAGPDSKTVNGQQFNAQPNRQSGQTDKK</sequence>
<name>A0ABQ6M286_9GAMM</name>
<dbReference type="InterPro" id="IPR036291">
    <property type="entry name" value="NAD(P)-bd_dom_sf"/>
</dbReference>
<evidence type="ECO:0000256" key="3">
    <source>
        <dbReference type="SAM" id="MobiDB-lite"/>
    </source>
</evidence>
<protein>
    <submittedName>
        <fullName evidence="4">YciK family oxidoreductase</fullName>
    </submittedName>
</protein>
<dbReference type="Pfam" id="PF00106">
    <property type="entry name" value="adh_short"/>
    <property type="match status" value="1"/>
</dbReference>
<reference evidence="4 5" key="1">
    <citation type="submission" date="2023-04" db="EMBL/GenBank/DDBJ databases">
        <title>Marinobulbifer ophiurae gen. nov., sp. Nov., isolate from tissue of brittle star Ophioplocus japonicus.</title>
        <authorList>
            <person name="Kawano K."/>
            <person name="Sawayama S."/>
            <person name="Nakagawa S."/>
        </authorList>
    </citation>
    <scope>NUCLEOTIDE SEQUENCE [LARGE SCALE GENOMIC DNA]</scope>
    <source>
        <strain evidence="4 5">NKW57</strain>
    </source>
</reference>
<accession>A0ABQ6M286</accession>
<dbReference type="InterPro" id="IPR002347">
    <property type="entry name" value="SDR_fam"/>
</dbReference>
<evidence type="ECO:0000256" key="1">
    <source>
        <dbReference type="ARBA" id="ARBA00006484"/>
    </source>
</evidence>
<evidence type="ECO:0000313" key="5">
    <source>
        <dbReference type="Proteomes" id="UP001224392"/>
    </source>
</evidence>
<gene>
    <name evidence="4" type="ORF">MNKW57_27890</name>
</gene>
<dbReference type="Gene3D" id="3.40.50.720">
    <property type="entry name" value="NAD(P)-binding Rossmann-like Domain"/>
    <property type="match status" value="1"/>
</dbReference>
<dbReference type="PANTHER" id="PTHR42901">
    <property type="entry name" value="ALCOHOL DEHYDROGENASE"/>
    <property type="match status" value="1"/>
</dbReference>
<organism evidence="4 5">
    <name type="scientific">Biformimicrobium ophioploci</name>
    <dbReference type="NCBI Taxonomy" id="3036711"/>
    <lineage>
        <taxon>Bacteria</taxon>
        <taxon>Pseudomonadati</taxon>
        <taxon>Pseudomonadota</taxon>
        <taxon>Gammaproteobacteria</taxon>
        <taxon>Cellvibrionales</taxon>
        <taxon>Microbulbiferaceae</taxon>
        <taxon>Biformimicrobium</taxon>
    </lineage>
</organism>
<feature type="region of interest" description="Disordered" evidence="3">
    <location>
        <begin position="242"/>
        <end position="261"/>
    </location>
</feature>
<proteinExistence type="inferred from homology"/>
<keyword evidence="5" id="KW-1185">Reference proteome</keyword>
<dbReference type="Proteomes" id="UP001224392">
    <property type="component" value="Unassembled WGS sequence"/>
</dbReference>
<evidence type="ECO:0000256" key="2">
    <source>
        <dbReference type="ARBA" id="ARBA00023002"/>
    </source>
</evidence>
<dbReference type="RefSeq" id="WP_285765077.1">
    <property type="nucleotide sequence ID" value="NZ_BSYJ01000006.1"/>
</dbReference>